<organism evidence="2 3">
    <name type="scientific">Phragmitibacter flavus</name>
    <dbReference type="NCBI Taxonomy" id="2576071"/>
    <lineage>
        <taxon>Bacteria</taxon>
        <taxon>Pseudomonadati</taxon>
        <taxon>Verrucomicrobiota</taxon>
        <taxon>Verrucomicrobiia</taxon>
        <taxon>Verrucomicrobiales</taxon>
        <taxon>Verrucomicrobiaceae</taxon>
        <taxon>Phragmitibacter</taxon>
    </lineage>
</organism>
<evidence type="ECO:0000313" key="2">
    <source>
        <dbReference type="EMBL" id="TLD71615.1"/>
    </source>
</evidence>
<accession>A0A5R8KI08</accession>
<evidence type="ECO:0000313" key="3">
    <source>
        <dbReference type="Proteomes" id="UP000306196"/>
    </source>
</evidence>
<feature type="transmembrane region" description="Helical" evidence="1">
    <location>
        <begin position="21"/>
        <end position="41"/>
    </location>
</feature>
<dbReference type="Proteomes" id="UP000306196">
    <property type="component" value="Unassembled WGS sequence"/>
</dbReference>
<evidence type="ECO:0000256" key="1">
    <source>
        <dbReference type="SAM" id="Phobius"/>
    </source>
</evidence>
<keyword evidence="1" id="KW-0812">Transmembrane</keyword>
<dbReference type="AlphaFoldDB" id="A0A5R8KI08"/>
<sequence length="237" mass="26136">MSQKLSPPSVLEHRLPSSAPNLGCTFALGALFVGICWLGFYMLGRHPEEDDAWIIKVFAGVFGLVGLLIIWSWFQQMMMSRTPHTQVEVSARPFLKGHSCKVALVQPGPAHLRSLRANLVCVQRDVTWRKPTGGSNTDKYKQVAEKIVSTETLVEALHLRVLSGDTWHEVREFTIPSDGPSSKTTPEQVILWKIEVWGEGGFFGSFLHVHEIVVLSESEALALAAAESEADEATSAD</sequence>
<name>A0A5R8KI08_9BACT</name>
<comment type="caution">
    <text evidence="2">The sequence shown here is derived from an EMBL/GenBank/DDBJ whole genome shotgun (WGS) entry which is preliminary data.</text>
</comment>
<proteinExistence type="predicted"/>
<keyword evidence="1" id="KW-0472">Membrane</keyword>
<dbReference type="EMBL" id="VAUV01000004">
    <property type="protein sequence ID" value="TLD71615.1"/>
    <property type="molecule type" value="Genomic_DNA"/>
</dbReference>
<dbReference type="OrthoDB" id="189264at2"/>
<keyword evidence="1" id="KW-1133">Transmembrane helix</keyword>
<feature type="transmembrane region" description="Helical" evidence="1">
    <location>
        <begin position="53"/>
        <end position="74"/>
    </location>
</feature>
<gene>
    <name evidence="2" type="ORF">FEM03_05595</name>
</gene>
<keyword evidence="3" id="KW-1185">Reference proteome</keyword>
<reference evidence="2 3" key="1">
    <citation type="submission" date="2019-05" db="EMBL/GenBank/DDBJ databases">
        <title>Verrucobacter flavum gen. nov., sp. nov. a new member of the family Verrucomicrobiaceae.</title>
        <authorList>
            <person name="Szuroczki S."/>
            <person name="Abbaszade G."/>
            <person name="Szabo A."/>
            <person name="Felfoldi T."/>
            <person name="Schumann P."/>
            <person name="Boka K."/>
            <person name="Keki Z."/>
            <person name="Toumi M."/>
            <person name="Toth E."/>
        </authorList>
    </citation>
    <scope>NUCLEOTIDE SEQUENCE [LARGE SCALE GENOMIC DNA]</scope>
    <source>
        <strain evidence="2 3">MG-N-17</strain>
    </source>
</reference>
<dbReference type="RefSeq" id="WP_138085211.1">
    <property type="nucleotide sequence ID" value="NZ_VAUV01000004.1"/>
</dbReference>
<protein>
    <submittedName>
        <fullName evidence="2">Uncharacterized protein</fullName>
    </submittedName>
</protein>